<feature type="transmembrane region" description="Helical" evidence="1">
    <location>
        <begin position="50"/>
        <end position="71"/>
    </location>
</feature>
<dbReference type="AlphaFoldDB" id="F8ALT1"/>
<dbReference type="HOGENOM" id="CLU_2613693_0_0_2"/>
<dbReference type="EMBL" id="CP002792">
    <property type="protein sequence ID" value="AEH06640.1"/>
    <property type="molecule type" value="Genomic_DNA"/>
</dbReference>
<organism evidence="2 3">
    <name type="scientific">Methanothermococcus okinawensis (strain DSM 14208 / JCM 11175 / IH1)</name>
    <dbReference type="NCBI Taxonomy" id="647113"/>
    <lineage>
        <taxon>Archaea</taxon>
        <taxon>Methanobacteriati</taxon>
        <taxon>Methanobacteriota</taxon>
        <taxon>Methanomada group</taxon>
        <taxon>Methanococci</taxon>
        <taxon>Methanococcales</taxon>
        <taxon>Methanococcaceae</taxon>
        <taxon>Methanothermococcus</taxon>
    </lineage>
</organism>
<keyword evidence="1" id="KW-1133">Transmembrane helix</keyword>
<name>F8ALT1_METOI</name>
<evidence type="ECO:0000256" key="1">
    <source>
        <dbReference type="SAM" id="Phobius"/>
    </source>
</evidence>
<evidence type="ECO:0000313" key="3">
    <source>
        <dbReference type="Proteomes" id="UP000009296"/>
    </source>
</evidence>
<protein>
    <submittedName>
        <fullName evidence="2">Uncharacterized protein</fullName>
    </submittedName>
</protein>
<gene>
    <name evidence="2" type="ordered locus">Metok_0662</name>
</gene>
<reference evidence="2" key="1">
    <citation type="submission" date="2011-05" db="EMBL/GenBank/DDBJ databases">
        <title>Complete sequence of chromosome of Methanothermococcus okinawensis IH1.</title>
        <authorList>
            <consortium name="US DOE Joint Genome Institute"/>
            <person name="Lucas S."/>
            <person name="Han J."/>
            <person name="Lapidus A."/>
            <person name="Cheng J.-F."/>
            <person name="Goodwin L."/>
            <person name="Pitluck S."/>
            <person name="Peters L."/>
            <person name="Mikhailova N."/>
            <person name="Held B."/>
            <person name="Han C."/>
            <person name="Tapia R."/>
            <person name="Land M."/>
            <person name="Hauser L."/>
            <person name="Kyrpides N."/>
            <person name="Ivanova N."/>
            <person name="Pagani I."/>
            <person name="Sieprawska-Lupa M."/>
            <person name="Takai K."/>
            <person name="Miyazaki J."/>
            <person name="Whitman W."/>
            <person name="Woyke T."/>
        </authorList>
    </citation>
    <scope>NUCLEOTIDE SEQUENCE [LARGE SCALE GENOMIC DNA]</scope>
    <source>
        <strain evidence="2">IH1</strain>
    </source>
</reference>
<keyword evidence="3" id="KW-1185">Reference proteome</keyword>
<keyword evidence="1" id="KW-0472">Membrane</keyword>
<proteinExistence type="predicted"/>
<sequence length="78" mass="8749">MDIDILNELNGNISKEIKCNNRGSTFIDNNQNTNICNNSENAVYLYKYNLISNILFLAFGLSCGALIGYILRGRISKN</sequence>
<accession>F8ALT1</accession>
<evidence type="ECO:0000313" key="2">
    <source>
        <dbReference type="EMBL" id="AEH06640.1"/>
    </source>
</evidence>
<keyword evidence="1" id="KW-0812">Transmembrane</keyword>
<dbReference type="STRING" id="647113.Metok_0662"/>
<dbReference type="KEGG" id="mok:Metok_0662"/>
<dbReference type="Proteomes" id="UP000009296">
    <property type="component" value="Chromosome"/>
</dbReference>